<proteinExistence type="predicted"/>
<keyword evidence="1" id="KW-1133">Transmembrane helix</keyword>
<keyword evidence="3" id="KW-1185">Reference proteome</keyword>
<evidence type="ECO:0000256" key="1">
    <source>
        <dbReference type="SAM" id="Phobius"/>
    </source>
</evidence>
<accession>A0ABU4TEF5</accession>
<dbReference type="Proteomes" id="UP001285521">
    <property type="component" value="Unassembled WGS sequence"/>
</dbReference>
<keyword evidence="1" id="KW-0812">Transmembrane</keyword>
<feature type="transmembrane region" description="Helical" evidence="1">
    <location>
        <begin position="277"/>
        <end position="297"/>
    </location>
</feature>
<keyword evidence="1" id="KW-0472">Membrane</keyword>
<reference evidence="2 3" key="1">
    <citation type="submission" date="2023-11" db="EMBL/GenBank/DDBJ databases">
        <title>Lentzea sokolovensis, sp. nov., Lentzea kristufkii, sp. nov., and Lentzea miocenensis, sp. nov., rare actinobacteria from Sokolov Coal Basin, Miocene lacustrine sediment, Czech Republic.</title>
        <authorList>
            <person name="Lara A."/>
            <person name="Kotroba L."/>
            <person name="Nouioui I."/>
            <person name="Neumann-Schaal M."/>
            <person name="Mast Y."/>
            <person name="Chronakova A."/>
        </authorList>
    </citation>
    <scope>NUCLEOTIDE SEQUENCE [LARGE SCALE GENOMIC DNA]</scope>
    <source>
        <strain evidence="2 3">BCCO 10_0856</strain>
    </source>
</reference>
<reference evidence="2 3" key="2">
    <citation type="submission" date="2023-11" db="EMBL/GenBank/DDBJ databases">
        <authorList>
            <person name="Lara A.C."/>
            <person name="Chronakova A."/>
        </authorList>
    </citation>
    <scope>NUCLEOTIDE SEQUENCE [LARGE SCALE GENOMIC DNA]</scope>
    <source>
        <strain evidence="2 3">BCCO 10_0856</strain>
    </source>
</reference>
<organism evidence="2 3">
    <name type="scientific">Lentzea miocenica</name>
    <dbReference type="NCBI Taxonomy" id="3095431"/>
    <lineage>
        <taxon>Bacteria</taxon>
        <taxon>Bacillati</taxon>
        <taxon>Actinomycetota</taxon>
        <taxon>Actinomycetes</taxon>
        <taxon>Pseudonocardiales</taxon>
        <taxon>Pseudonocardiaceae</taxon>
        <taxon>Lentzea</taxon>
    </lineage>
</organism>
<protein>
    <submittedName>
        <fullName evidence="2">Uncharacterized protein</fullName>
    </submittedName>
</protein>
<name>A0ABU4TEF5_9PSEU</name>
<evidence type="ECO:0000313" key="3">
    <source>
        <dbReference type="Proteomes" id="UP001285521"/>
    </source>
</evidence>
<evidence type="ECO:0000313" key="2">
    <source>
        <dbReference type="EMBL" id="MDX8036575.1"/>
    </source>
</evidence>
<dbReference type="EMBL" id="JAXAVW010000046">
    <property type="protein sequence ID" value="MDX8036575.1"/>
    <property type="molecule type" value="Genomic_DNA"/>
</dbReference>
<comment type="caution">
    <text evidence="2">The sequence shown here is derived from an EMBL/GenBank/DDBJ whole genome shotgun (WGS) entry which is preliminary data.</text>
</comment>
<dbReference type="RefSeq" id="WP_319971569.1">
    <property type="nucleotide sequence ID" value="NZ_JAXAVW010000046.1"/>
</dbReference>
<gene>
    <name evidence="2" type="ORF">SK803_40820</name>
</gene>
<sequence>MKWLRATAVTLVLVIGFGSVFFYVIAAGLVNAQPQTQPFDGWVAALQMRDETGPEQVVLSVRPAGTDVAGDRPFLEYSLLICGSQPFHGVLLLGGQARLDQPLLTSSPDQAAAKFVELESGSLTGSQEKIDLGSVQIAEVNIAPATPCVSELGSKDFVGSGYSVSGRVRAPIQRPATYMGLETGRHSQVWPRVGGLPGVADAHRGFFEGDGPLRGSWLIPRRLSSKVTVGPLLPRAVVDVAVPPLSNASSIAWDQTSPIAATVRITNVDAMAGRQDLLAVAGIALGLGGSLLASMLFEVVKTRFGVAVPSPATGSVPGQERLPRAAVSGLPNSARSPRWGVFAALLGSLLIIRELCRRFGKR</sequence>
<feature type="transmembrane region" description="Helical" evidence="1">
    <location>
        <begin position="6"/>
        <end position="30"/>
    </location>
</feature>
<feature type="transmembrane region" description="Helical" evidence="1">
    <location>
        <begin position="339"/>
        <end position="356"/>
    </location>
</feature>